<dbReference type="SUPFAM" id="SSF55729">
    <property type="entry name" value="Acyl-CoA N-acyltransferases (Nat)"/>
    <property type="match status" value="1"/>
</dbReference>
<sequence length="62" mass="7293">MKEKNNLAGYFEQIFHKEKLDCEIAYFGILEDYFGNKLGGYLLSEAIKKSFRFGAKRVWVHT</sequence>
<accession>A0A383DCM9</accession>
<dbReference type="AlphaFoldDB" id="A0A383DCM9"/>
<dbReference type="GO" id="GO:0016747">
    <property type="term" value="F:acyltransferase activity, transferring groups other than amino-acyl groups"/>
    <property type="evidence" value="ECO:0007669"/>
    <property type="project" value="InterPro"/>
</dbReference>
<dbReference type="Pfam" id="PF00583">
    <property type="entry name" value="Acetyltransf_1"/>
    <property type="match status" value="1"/>
</dbReference>
<dbReference type="InterPro" id="IPR000182">
    <property type="entry name" value="GNAT_dom"/>
</dbReference>
<gene>
    <name evidence="2" type="ORF">METZ01_LOCUS494958</name>
</gene>
<dbReference type="EMBL" id="UINC01216104">
    <property type="protein sequence ID" value="SVE42104.1"/>
    <property type="molecule type" value="Genomic_DNA"/>
</dbReference>
<evidence type="ECO:0000313" key="2">
    <source>
        <dbReference type="EMBL" id="SVE42104.1"/>
    </source>
</evidence>
<dbReference type="InterPro" id="IPR016181">
    <property type="entry name" value="Acyl_CoA_acyltransferase"/>
</dbReference>
<evidence type="ECO:0000259" key="1">
    <source>
        <dbReference type="Pfam" id="PF00583"/>
    </source>
</evidence>
<organism evidence="2">
    <name type="scientific">marine metagenome</name>
    <dbReference type="NCBI Taxonomy" id="408172"/>
    <lineage>
        <taxon>unclassified sequences</taxon>
        <taxon>metagenomes</taxon>
        <taxon>ecological metagenomes</taxon>
    </lineage>
</organism>
<reference evidence="2" key="1">
    <citation type="submission" date="2018-05" db="EMBL/GenBank/DDBJ databases">
        <authorList>
            <person name="Lanie J.A."/>
            <person name="Ng W.-L."/>
            <person name="Kazmierczak K.M."/>
            <person name="Andrzejewski T.M."/>
            <person name="Davidsen T.M."/>
            <person name="Wayne K.J."/>
            <person name="Tettelin H."/>
            <person name="Glass J.I."/>
            <person name="Rusch D."/>
            <person name="Podicherti R."/>
            <person name="Tsui H.-C.T."/>
            <person name="Winkler M.E."/>
        </authorList>
    </citation>
    <scope>NUCLEOTIDE SEQUENCE</scope>
</reference>
<name>A0A383DCM9_9ZZZZ</name>
<feature type="domain" description="N-acetyltransferase" evidence="1">
    <location>
        <begin position="3"/>
        <end position="62"/>
    </location>
</feature>
<dbReference type="Gene3D" id="3.40.630.30">
    <property type="match status" value="1"/>
</dbReference>
<feature type="non-terminal residue" evidence="2">
    <location>
        <position position="62"/>
    </location>
</feature>
<protein>
    <recommendedName>
        <fullName evidence="1">N-acetyltransferase domain-containing protein</fullName>
    </recommendedName>
</protein>
<proteinExistence type="predicted"/>